<dbReference type="Proteomes" id="UP001595807">
    <property type="component" value="Unassembled WGS sequence"/>
</dbReference>
<dbReference type="RefSeq" id="WP_380426997.1">
    <property type="nucleotide sequence ID" value="NZ_JBHRZV010000049.1"/>
</dbReference>
<evidence type="ECO:0000313" key="1">
    <source>
        <dbReference type="EMBL" id="MFC3928453.1"/>
    </source>
</evidence>
<sequence length="148" mass="17324">MIFDELTAIRRYKGIHPNLDKAINYFQETDLSQLELGRVDIDGDEVFLLVQENLLNQEPTDVFEYHKSYMDIQMIESGLEIIRYGRQVKEETQTFSGDIGFVTCHKTYDYDLDGRTFAAFFPGEPHQPNQYLAGRQQVRKYVFKVKLA</sequence>
<reference evidence="2" key="1">
    <citation type="journal article" date="2019" name="Int. J. Syst. Evol. Microbiol.">
        <title>The Global Catalogue of Microorganisms (GCM) 10K type strain sequencing project: providing services to taxonomists for standard genome sequencing and annotation.</title>
        <authorList>
            <consortium name="The Broad Institute Genomics Platform"/>
            <consortium name="The Broad Institute Genome Sequencing Center for Infectious Disease"/>
            <person name="Wu L."/>
            <person name="Ma J."/>
        </authorList>
    </citation>
    <scope>NUCLEOTIDE SEQUENCE [LARGE SCALE GENOMIC DNA]</scope>
    <source>
        <strain evidence="2">CCUG 67170</strain>
    </source>
</reference>
<dbReference type="Pfam" id="PF04074">
    <property type="entry name" value="DUF386"/>
    <property type="match status" value="1"/>
</dbReference>
<keyword evidence="2" id="KW-1185">Reference proteome</keyword>
<evidence type="ECO:0000313" key="2">
    <source>
        <dbReference type="Proteomes" id="UP001595807"/>
    </source>
</evidence>
<dbReference type="NCBIfam" id="TIGR00022">
    <property type="entry name" value="YhcH/YjgK/YiaL family protein"/>
    <property type="match status" value="1"/>
</dbReference>
<gene>
    <name evidence="1" type="ORF">ACFORF_07735</name>
</gene>
<dbReference type="Gene3D" id="2.60.120.370">
    <property type="entry name" value="YhcH/YjgK/YiaL"/>
    <property type="match status" value="1"/>
</dbReference>
<proteinExistence type="predicted"/>
<dbReference type="PANTHER" id="PTHR34986">
    <property type="entry name" value="EVOLVED BETA-GALACTOSIDASE SUBUNIT BETA"/>
    <property type="match status" value="1"/>
</dbReference>
<dbReference type="InterPro" id="IPR004375">
    <property type="entry name" value="NanQ/TabA/YiaL"/>
</dbReference>
<dbReference type="PANTHER" id="PTHR34986:SF1">
    <property type="entry name" value="PROTEIN YIAL"/>
    <property type="match status" value="1"/>
</dbReference>
<comment type="caution">
    <text evidence="1">The sequence shown here is derived from an EMBL/GenBank/DDBJ whole genome shotgun (WGS) entry which is preliminary data.</text>
</comment>
<dbReference type="InterPro" id="IPR037012">
    <property type="entry name" value="NanQ/TabA/YiaL_sf"/>
</dbReference>
<protein>
    <submittedName>
        <fullName evidence="1">YhcH/YjgK/YiaL family protein</fullName>
    </submittedName>
</protein>
<dbReference type="SUPFAM" id="SSF51197">
    <property type="entry name" value="Clavaminate synthase-like"/>
    <property type="match status" value="1"/>
</dbReference>
<organism evidence="1 2">
    <name type="scientific">Streptococcus caprae</name>
    <dbReference type="NCBI Taxonomy" id="1640501"/>
    <lineage>
        <taxon>Bacteria</taxon>
        <taxon>Bacillati</taxon>
        <taxon>Bacillota</taxon>
        <taxon>Bacilli</taxon>
        <taxon>Lactobacillales</taxon>
        <taxon>Streptococcaceae</taxon>
        <taxon>Streptococcus</taxon>
    </lineage>
</organism>
<name>A0ABV8CX23_9STRE</name>
<accession>A0ABV8CX23</accession>
<dbReference type="EMBL" id="JBHRZV010000049">
    <property type="protein sequence ID" value="MFC3928453.1"/>
    <property type="molecule type" value="Genomic_DNA"/>
</dbReference>